<protein>
    <submittedName>
        <fullName evidence="1">Integral membrane alanine and valine and leucine rich protein</fullName>
    </submittedName>
</protein>
<reference evidence="2" key="1">
    <citation type="submission" date="2015-03" db="EMBL/GenBank/DDBJ databases">
        <authorList>
            <consortium name="Pathogen Informatics"/>
        </authorList>
    </citation>
    <scope>NUCLEOTIDE SEQUENCE [LARGE SCALE GENOMIC DNA]</scope>
    <source>
        <strain evidence="2">N09902308</strain>
    </source>
</reference>
<gene>
    <name evidence="1" type="ORF">ERS007739_05119</name>
</gene>
<organism evidence="1 2">
    <name type="scientific">Mycobacterium tuberculosis</name>
    <dbReference type="NCBI Taxonomy" id="1773"/>
    <lineage>
        <taxon>Bacteria</taxon>
        <taxon>Bacillati</taxon>
        <taxon>Actinomycetota</taxon>
        <taxon>Actinomycetes</taxon>
        <taxon>Mycobacteriales</taxon>
        <taxon>Mycobacteriaceae</taxon>
        <taxon>Mycobacterium</taxon>
        <taxon>Mycobacterium tuberculosis complex</taxon>
    </lineage>
</organism>
<accession>A0A916LGZ1</accession>
<evidence type="ECO:0000313" key="1">
    <source>
        <dbReference type="EMBL" id="CPB19248.1"/>
    </source>
</evidence>
<dbReference type="PANTHER" id="PTHR47704:SF1">
    <property type="entry name" value="POTASSIUM TRANSPORTER KIMA"/>
    <property type="match status" value="1"/>
</dbReference>
<dbReference type="EMBL" id="CSBK01003737">
    <property type="protein sequence ID" value="CPB19248.1"/>
    <property type="molecule type" value="Genomic_DNA"/>
</dbReference>
<dbReference type="InterPro" id="IPR053153">
    <property type="entry name" value="APC_K+_Transporter"/>
</dbReference>
<comment type="caution">
    <text evidence="1">The sequence shown here is derived from an EMBL/GenBank/DDBJ whole genome shotgun (WGS) entry which is preliminary data.</text>
</comment>
<dbReference type="PANTHER" id="PTHR47704">
    <property type="entry name" value="POTASSIUM TRANSPORTER KIMA"/>
    <property type="match status" value="1"/>
</dbReference>
<evidence type="ECO:0000313" key="2">
    <source>
        <dbReference type="Proteomes" id="UP000039021"/>
    </source>
</evidence>
<dbReference type="Proteomes" id="UP000039021">
    <property type="component" value="Unassembled WGS sequence"/>
</dbReference>
<dbReference type="AlphaFoldDB" id="A0A916LGZ1"/>
<proteinExistence type="predicted"/>
<name>A0A916LGZ1_MYCTX</name>
<sequence>MRQWQDSDVSVPLKVIASPYREITRPVLDYVKRVSKESPRTVVTVFIPEYVVGRWWEQLLHNQSALRLKGRLLFMPGVMVTSVPWQLTSSERIKTLQPHAAPGDT</sequence>